<dbReference type="Proteomes" id="UP000189627">
    <property type="component" value="Chromosome 2"/>
</dbReference>
<evidence type="ECO:0000313" key="2">
    <source>
        <dbReference type="Proteomes" id="UP000189627"/>
    </source>
</evidence>
<sequence>MMDDPVTHFDDLNTYALLDLILGLQNSSEGDRQFVISTCDEKLLQLARHKFRHLGAAAKFYRFQAIGAEGPMVSEISA</sequence>
<dbReference type="EMBL" id="CP017758">
    <property type="protein sequence ID" value="AQV96574.1"/>
    <property type="molecule type" value="Genomic_DNA"/>
</dbReference>
<organism evidence="1 2">
    <name type="scientific">Cupriavidus necator</name>
    <name type="common">Alcaligenes eutrophus</name>
    <name type="synonym">Ralstonia eutropha</name>
    <dbReference type="NCBI Taxonomy" id="106590"/>
    <lineage>
        <taxon>Bacteria</taxon>
        <taxon>Pseudomonadati</taxon>
        <taxon>Pseudomonadota</taxon>
        <taxon>Betaproteobacteria</taxon>
        <taxon>Burkholderiales</taxon>
        <taxon>Burkholderiaceae</taxon>
        <taxon>Cupriavidus</taxon>
    </lineage>
</organism>
<dbReference type="AlphaFoldDB" id="A0A1U9UV61"/>
<dbReference type="RefSeq" id="WP_078199037.1">
    <property type="nucleotide sequence ID" value="NZ_CP017758.1"/>
</dbReference>
<gene>
    <name evidence="1" type="ORF">BJN34_22165</name>
</gene>
<accession>A0A1U9UV61</accession>
<proteinExistence type="predicted"/>
<dbReference type="OrthoDB" id="8670240at2"/>
<dbReference type="KEGG" id="cuh:BJN34_22165"/>
<reference evidence="2" key="1">
    <citation type="submission" date="2017-02" db="EMBL/GenBank/DDBJ databases">
        <title>Complete genome sequence of Cupriavidus necator strain NH9, a 3-chlorobenzoate degrader.</title>
        <authorList>
            <person name="Moriuchi R."/>
            <person name="Dohra H."/>
            <person name="Ogawa N."/>
        </authorList>
    </citation>
    <scope>NUCLEOTIDE SEQUENCE [LARGE SCALE GENOMIC DNA]</scope>
    <source>
        <strain evidence="2">NH9</strain>
    </source>
</reference>
<name>A0A1U9UV61_CUPNE</name>
<evidence type="ECO:0000313" key="1">
    <source>
        <dbReference type="EMBL" id="AQV96574.1"/>
    </source>
</evidence>
<protein>
    <submittedName>
        <fullName evidence="1">Uncharacterized protein</fullName>
    </submittedName>
</protein>